<dbReference type="PANTHER" id="PTHR11804:SF84">
    <property type="entry name" value="SACCHAROLYSIN"/>
    <property type="match status" value="1"/>
</dbReference>
<dbReference type="GO" id="GO:0004222">
    <property type="term" value="F:metalloendopeptidase activity"/>
    <property type="evidence" value="ECO:0007669"/>
    <property type="project" value="InterPro"/>
</dbReference>
<feature type="non-terminal residue" evidence="9">
    <location>
        <position position="1"/>
    </location>
</feature>
<comment type="cofactor">
    <cofactor evidence="7">
        <name>Zn(2+)</name>
        <dbReference type="ChEBI" id="CHEBI:29105"/>
    </cofactor>
    <text evidence="7">Binds 1 zinc ion.</text>
</comment>
<keyword evidence="3 7" id="KW-0479">Metal-binding</keyword>
<evidence type="ECO:0000256" key="7">
    <source>
        <dbReference type="RuleBase" id="RU003435"/>
    </source>
</evidence>
<feature type="non-terminal residue" evidence="9">
    <location>
        <position position="183"/>
    </location>
</feature>
<dbReference type="Pfam" id="PF01432">
    <property type="entry name" value="Peptidase_M3"/>
    <property type="match status" value="1"/>
</dbReference>
<feature type="domain" description="Peptidase M3A/M3B catalytic" evidence="8">
    <location>
        <begin position="80"/>
        <end position="178"/>
    </location>
</feature>
<comment type="caution">
    <text evidence="9">The sequence shown here is derived from an EMBL/GenBank/DDBJ whole genome shotgun (WGS) entry which is preliminary data.</text>
</comment>
<organism evidence="9 10">
    <name type="scientific">Rhizobium hidalgonense</name>
    <dbReference type="NCBI Taxonomy" id="1538159"/>
    <lineage>
        <taxon>Bacteria</taxon>
        <taxon>Pseudomonadati</taxon>
        <taxon>Pseudomonadota</taxon>
        <taxon>Alphaproteobacteria</taxon>
        <taxon>Hyphomicrobiales</taxon>
        <taxon>Rhizobiaceae</taxon>
        <taxon>Rhizobium/Agrobacterium group</taxon>
        <taxon>Rhizobium</taxon>
    </lineage>
</organism>
<comment type="similarity">
    <text evidence="1 7">Belongs to the peptidase M3 family.</text>
</comment>
<dbReference type="Gene3D" id="1.10.1370.10">
    <property type="entry name" value="Neurolysin, domain 3"/>
    <property type="match status" value="1"/>
</dbReference>
<evidence type="ECO:0000256" key="4">
    <source>
        <dbReference type="ARBA" id="ARBA00022801"/>
    </source>
</evidence>
<evidence type="ECO:0000256" key="3">
    <source>
        <dbReference type="ARBA" id="ARBA00022723"/>
    </source>
</evidence>
<proteinExistence type="inferred from homology"/>
<dbReference type="Proteomes" id="UP001268610">
    <property type="component" value="Unassembled WGS sequence"/>
</dbReference>
<evidence type="ECO:0000256" key="6">
    <source>
        <dbReference type="ARBA" id="ARBA00023049"/>
    </source>
</evidence>
<accession>A0AAJ2H5D0</accession>
<protein>
    <submittedName>
        <fullName evidence="9">M3 family metallopeptidase</fullName>
    </submittedName>
</protein>
<evidence type="ECO:0000256" key="1">
    <source>
        <dbReference type="ARBA" id="ARBA00006040"/>
    </source>
</evidence>
<gene>
    <name evidence="9" type="ORF">RJJ65_36465</name>
</gene>
<evidence type="ECO:0000313" key="10">
    <source>
        <dbReference type="Proteomes" id="UP001268610"/>
    </source>
</evidence>
<name>A0AAJ2H5D0_9HYPH</name>
<dbReference type="AlphaFoldDB" id="A0AAJ2H5D0"/>
<evidence type="ECO:0000313" key="9">
    <source>
        <dbReference type="EMBL" id="MDR9778031.1"/>
    </source>
</evidence>
<dbReference type="PANTHER" id="PTHR11804">
    <property type="entry name" value="PROTEASE M3 THIMET OLIGOPEPTIDASE-RELATED"/>
    <property type="match status" value="1"/>
</dbReference>
<keyword evidence="4 7" id="KW-0378">Hydrolase</keyword>
<dbReference type="SUPFAM" id="SSF55486">
    <property type="entry name" value="Metalloproteases ('zincins'), catalytic domain"/>
    <property type="match status" value="1"/>
</dbReference>
<evidence type="ECO:0000256" key="2">
    <source>
        <dbReference type="ARBA" id="ARBA00022670"/>
    </source>
</evidence>
<evidence type="ECO:0000259" key="8">
    <source>
        <dbReference type="Pfam" id="PF01432"/>
    </source>
</evidence>
<dbReference type="InterPro" id="IPR045090">
    <property type="entry name" value="Pept_M3A_M3B"/>
</dbReference>
<keyword evidence="2 7" id="KW-0645">Protease</keyword>
<dbReference type="GO" id="GO:0006518">
    <property type="term" value="P:peptide metabolic process"/>
    <property type="evidence" value="ECO:0007669"/>
    <property type="project" value="TreeGrafter"/>
</dbReference>
<dbReference type="InterPro" id="IPR024077">
    <property type="entry name" value="Neurolysin/TOP_dom2"/>
</dbReference>
<sequence length="183" mass="20427">VALEGDAKQRYADISARLSELSSHFSNHVLDATQAWSMPLTEQQLQGLPESSVALLQQLGAQREQRGAIATLDFPAYLAIMTHADDRSVRESVYRAYVTRASELGDAKFDNSELMQEILQLRLEMANLLGFDNFADYSLASKMAPSVHEVKQFLVNLADKARQPANAELEQLQHEAQQHGIEE</sequence>
<dbReference type="GO" id="GO:0046872">
    <property type="term" value="F:metal ion binding"/>
    <property type="evidence" value="ECO:0007669"/>
    <property type="project" value="UniProtKB-UniRule"/>
</dbReference>
<dbReference type="GO" id="GO:0006508">
    <property type="term" value="P:proteolysis"/>
    <property type="evidence" value="ECO:0007669"/>
    <property type="project" value="UniProtKB-KW"/>
</dbReference>
<dbReference type="EMBL" id="JAVLSF010000396">
    <property type="protein sequence ID" value="MDR9778031.1"/>
    <property type="molecule type" value="Genomic_DNA"/>
</dbReference>
<dbReference type="InterPro" id="IPR001567">
    <property type="entry name" value="Pept_M3A_M3B_dom"/>
</dbReference>
<dbReference type="RefSeq" id="WP_310866173.1">
    <property type="nucleotide sequence ID" value="NZ_JAVLSF010000396.1"/>
</dbReference>
<keyword evidence="5 7" id="KW-0862">Zinc</keyword>
<evidence type="ECO:0000256" key="5">
    <source>
        <dbReference type="ARBA" id="ARBA00022833"/>
    </source>
</evidence>
<reference evidence="9" key="1">
    <citation type="submission" date="2023-04" db="EMBL/GenBank/DDBJ databases">
        <title>Genomic characterization of faba bean (Vicia faba) microsymbionts in Mexican soils.</title>
        <authorList>
            <person name="Rivera Orduna F.N."/>
            <person name="Guevara-Luna J."/>
            <person name="Yan J."/>
            <person name="Arroyo-Herrera I."/>
            <person name="Li Y."/>
            <person name="Vasquez-Murrieta M.S."/>
            <person name="Wang E.T."/>
        </authorList>
    </citation>
    <scope>NUCLEOTIDE SEQUENCE</scope>
    <source>
        <strain evidence="9">CH26</strain>
    </source>
</reference>
<keyword evidence="6 7" id="KW-0482">Metalloprotease</keyword>